<dbReference type="FunFam" id="3.20.20.190:FF:000023">
    <property type="entry name" value="Glycerophosphodiester phosphodiesterase GDPD5"/>
    <property type="match status" value="1"/>
</dbReference>
<evidence type="ECO:0000256" key="2">
    <source>
        <dbReference type="ARBA" id="ARBA00012247"/>
    </source>
</evidence>
<keyword evidence="8" id="KW-0812">Transmembrane</keyword>
<keyword evidence="8" id="KW-0472">Membrane</keyword>
<proteinExistence type="inferred from homology"/>
<dbReference type="Pfam" id="PF03009">
    <property type="entry name" value="GDPD"/>
    <property type="match status" value="1"/>
</dbReference>
<evidence type="ECO:0000256" key="3">
    <source>
        <dbReference type="ARBA" id="ARBA00022729"/>
    </source>
</evidence>
<dbReference type="GO" id="GO:0005773">
    <property type="term" value="C:vacuole"/>
    <property type="evidence" value="ECO:0007669"/>
    <property type="project" value="TreeGrafter"/>
</dbReference>
<dbReference type="SUPFAM" id="SSF51695">
    <property type="entry name" value="PLC-like phosphodiesterases"/>
    <property type="match status" value="1"/>
</dbReference>
<dbReference type="PANTHER" id="PTHR43620:SF43">
    <property type="entry name" value="GLYCEROPHOSPHODIESTER PHOSPHODIESTERASE GDPD6"/>
    <property type="match status" value="1"/>
</dbReference>
<evidence type="ECO:0000256" key="8">
    <source>
        <dbReference type="SAM" id="Phobius"/>
    </source>
</evidence>
<comment type="similarity">
    <text evidence="1">Belongs to the glycerophosphoryl diester phosphodiesterase family.</text>
</comment>
<accession>A0AAU9T0V6</accession>
<evidence type="ECO:0000256" key="7">
    <source>
        <dbReference type="ARBA" id="ARBA00047512"/>
    </source>
</evidence>
<keyword evidence="4" id="KW-0319">Glycerol metabolism</keyword>
<dbReference type="EC" id="3.1.4.46" evidence="2"/>
<evidence type="ECO:0000256" key="6">
    <source>
        <dbReference type="ARBA" id="ARBA00023180"/>
    </source>
</evidence>
<feature type="non-terminal residue" evidence="10">
    <location>
        <position position="1"/>
    </location>
</feature>
<dbReference type="PROSITE" id="PS51704">
    <property type="entry name" value="GP_PDE"/>
    <property type="match status" value="1"/>
</dbReference>
<dbReference type="GO" id="GO:0006071">
    <property type="term" value="P:glycerol metabolic process"/>
    <property type="evidence" value="ECO:0007669"/>
    <property type="project" value="UniProtKB-KW"/>
</dbReference>
<keyword evidence="11" id="KW-1185">Reference proteome</keyword>
<evidence type="ECO:0000259" key="9">
    <source>
        <dbReference type="PROSITE" id="PS51704"/>
    </source>
</evidence>
<dbReference type="GO" id="GO:0008889">
    <property type="term" value="F:glycerophosphodiester phosphodiesterase activity"/>
    <property type="evidence" value="ECO:0007669"/>
    <property type="project" value="UniProtKB-EC"/>
</dbReference>
<keyword evidence="3" id="KW-0732">Signal</keyword>
<evidence type="ECO:0000256" key="4">
    <source>
        <dbReference type="ARBA" id="ARBA00022798"/>
    </source>
</evidence>
<name>A0AAU9T0V6_THLAR</name>
<evidence type="ECO:0000256" key="1">
    <source>
        <dbReference type="ARBA" id="ARBA00007277"/>
    </source>
</evidence>
<keyword evidence="8" id="KW-1133">Transmembrane helix</keyword>
<dbReference type="Proteomes" id="UP000836841">
    <property type="component" value="Chromosome 6"/>
</dbReference>
<dbReference type="InterPro" id="IPR030395">
    <property type="entry name" value="GP_PDE_dom"/>
</dbReference>
<reference evidence="10 11" key="1">
    <citation type="submission" date="2022-03" db="EMBL/GenBank/DDBJ databases">
        <authorList>
            <person name="Nunn A."/>
            <person name="Chopra R."/>
            <person name="Nunn A."/>
            <person name="Contreras Garrido A."/>
        </authorList>
    </citation>
    <scope>NUCLEOTIDE SEQUENCE [LARGE SCALE GENOMIC DNA]</scope>
</reference>
<gene>
    <name evidence="10" type="ORF">TAV2_LOCUS19917</name>
</gene>
<dbReference type="Gene3D" id="3.20.20.190">
    <property type="entry name" value="Phosphatidylinositol (PI) phosphodiesterase"/>
    <property type="match status" value="1"/>
</dbReference>
<evidence type="ECO:0000313" key="10">
    <source>
        <dbReference type="EMBL" id="CAH2073586.1"/>
    </source>
</evidence>
<dbReference type="InterPro" id="IPR017946">
    <property type="entry name" value="PLC-like_Pdiesterase_TIM-brl"/>
</dbReference>
<keyword evidence="6" id="KW-0325">Glycoprotein</keyword>
<organism evidence="10 11">
    <name type="scientific">Thlaspi arvense</name>
    <name type="common">Field penny-cress</name>
    <dbReference type="NCBI Taxonomy" id="13288"/>
    <lineage>
        <taxon>Eukaryota</taxon>
        <taxon>Viridiplantae</taxon>
        <taxon>Streptophyta</taxon>
        <taxon>Embryophyta</taxon>
        <taxon>Tracheophyta</taxon>
        <taxon>Spermatophyta</taxon>
        <taxon>Magnoliopsida</taxon>
        <taxon>eudicotyledons</taxon>
        <taxon>Gunneridae</taxon>
        <taxon>Pentapetalae</taxon>
        <taxon>rosids</taxon>
        <taxon>malvids</taxon>
        <taxon>Brassicales</taxon>
        <taxon>Brassicaceae</taxon>
        <taxon>Thlaspideae</taxon>
        <taxon>Thlaspi</taxon>
    </lineage>
</organism>
<dbReference type="CDD" id="cd08602">
    <property type="entry name" value="GDPD_ScGlpQ1_like"/>
    <property type="match status" value="1"/>
</dbReference>
<feature type="domain" description="GP-PDE" evidence="9">
    <location>
        <begin position="110"/>
        <end position="428"/>
    </location>
</feature>
<evidence type="ECO:0000313" key="11">
    <source>
        <dbReference type="Proteomes" id="UP000836841"/>
    </source>
</evidence>
<keyword evidence="5" id="KW-0378">Hydrolase</keyword>
<dbReference type="EMBL" id="OU466862">
    <property type="protein sequence ID" value="CAH2073586.1"/>
    <property type="molecule type" value="Genomic_DNA"/>
</dbReference>
<protein>
    <recommendedName>
        <fullName evidence="2">glycerophosphodiester phosphodiesterase</fullName>
        <ecNumber evidence="2">3.1.4.46</ecNumber>
    </recommendedName>
</protein>
<sequence>RSKFRFQHATMVNTVVSFDKLKALWHSEVHDEQKWAANMVILLPSLYIHRLSLRLGLNSLVSAAIVNFGLDFLPLLLLSLLIADCASRPLYRLPSEARDGTKKPLQTSRAFNVAHRGSNGEFPEETAPAYMRAIEEGADFIESDILSTKDGVLICHHDVNLDDTTDVADHKEFADRKRTYEVQGMNLTGFFTVDFTLDELKTIGAKQRYPFRDQQYNGKFPIITFDEYISIALDASRVVGIYPEIKNPVFINQQVKWGNGKKFEDKIVETLEKYGYKGSYMSEDWLKQPIFIQSFAATSLVYISNLTDSPKVFLIDDVTILTEDTNKTYAEITSDAYLDYIKPYVVGIGPWKDTIVPVNGNRLTTPTDLVAKAHSRNLQVHPYTYRNENQFLHFGFYQDAYLEYDYWINKIGVDGLFTDFTGSLHNFQELSSPLPKLQ</sequence>
<dbReference type="GO" id="GO:0006629">
    <property type="term" value="P:lipid metabolic process"/>
    <property type="evidence" value="ECO:0007669"/>
    <property type="project" value="InterPro"/>
</dbReference>
<feature type="transmembrane region" description="Helical" evidence="8">
    <location>
        <begin position="60"/>
        <end position="83"/>
    </location>
</feature>
<dbReference type="PANTHER" id="PTHR43620">
    <property type="entry name" value="GLYCEROPHOSPHORYL DIESTER PHOSPHODIESTERASE"/>
    <property type="match status" value="1"/>
</dbReference>
<comment type="catalytic activity">
    <reaction evidence="7">
        <text>a sn-glycero-3-phosphodiester + H2O = an alcohol + sn-glycerol 3-phosphate + H(+)</text>
        <dbReference type="Rhea" id="RHEA:12969"/>
        <dbReference type="ChEBI" id="CHEBI:15377"/>
        <dbReference type="ChEBI" id="CHEBI:15378"/>
        <dbReference type="ChEBI" id="CHEBI:30879"/>
        <dbReference type="ChEBI" id="CHEBI:57597"/>
        <dbReference type="ChEBI" id="CHEBI:83408"/>
        <dbReference type="EC" id="3.1.4.46"/>
    </reaction>
</comment>
<dbReference type="AlphaFoldDB" id="A0AAU9T0V6"/>
<evidence type="ECO:0000256" key="5">
    <source>
        <dbReference type="ARBA" id="ARBA00022801"/>
    </source>
</evidence>